<dbReference type="Gene3D" id="3.20.20.190">
    <property type="entry name" value="Phosphatidylinositol (PI) phosphodiesterase"/>
    <property type="match status" value="1"/>
</dbReference>
<dbReference type="GO" id="GO:0006629">
    <property type="term" value="P:lipid metabolic process"/>
    <property type="evidence" value="ECO:0007669"/>
    <property type="project" value="InterPro"/>
</dbReference>
<dbReference type="InterPro" id="IPR018097">
    <property type="entry name" value="EGF_Ca-bd_CS"/>
</dbReference>
<evidence type="ECO:0000313" key="9">
    <source>
        <dbReference type="EMBL" id="PAV80528.1"/>
    </source>
</evidence>
<dbReference type="GO" id="GO:0006508">
    <property type="term" value="P:proteolysis"/>
    <property type="evidence" value="ECO:0007669"/>
    <property type="project" value="UniProtKB-KW"/>
</dbReference>
<evidence type="ECO:0000259" key="7">
    <source>
        <dbReference type="PROSITE" id="PS01180"/>
    </source>
</evidence>
<evidence type="ECO:0000256" key="6">
    <source>
        <dbReference type="PROSITE-ProRule" id="PRU00076"/>
    </source>
</evidence>
<feature type="domain" description="CUB" evidence="7">
    <location>
        <begin position="111"/>
        <end position="217"/>
    </location>
</feature>
<dbReference type="InterPro" id="IPR035914">
    <property type="entry name" value="Sperma_CUB_dom_sf"/>
</dbReference>
<dbReference type="SUPFAM" id="SSF49854">
    <property type="entry name" value="Spermadhesin, CUB domain"/>
    <property type="match status" value="4"/>
</dbReference>
<comment type="caution">
    <text evidence="6">Lacks conserved residue(s) required for the propagation of feature annotation.</text>
</comment>
<feature type="domain" description="EGF-like" evidence="8">
    <location>
        <begin position="217"/>
        <end position="257"/>
    </location>
</feature>
<keyword evidence="5" id="KW-1015">Disulfide bond</keyword>
<name>A0A2A2L305_9BILA</name>
<comment type="caution">
    <text evidence="9">The sequence shown here is derived from an EMBL/GenBank/DDBJ whole genome shotgun (WGS) entry which is preliminary data.</text>
</comment>
<keyword evidence="4" id="KW-0378">Hydrolase</keyword>
<dbReference type="GO" id="GO:0004252">
    <property type="term" value="F:serine-type endopeptidase activity"/>
    <property type="evidence" value="ECO:0007669"/>
    <property type="project" value="TreeGrafter"/>
</dbReference>
<dbReference type="STRING" id="2018661.A0A2A2L305"/>
<dbReference type="InterPro" id="IPR000859">
    <property type="entry name" value="CUB_dom"/>
</dbReference>
<dbReference type="SMART" id="SM00181">
    <property type="entry name" value="EGF"/>
    <property type="match status" value="2"/>
</dbReference>
<evidence type="ECO:0000256" key="2">
    <source>
        <dbReference type="ARBA" id="ARBA00022670"/>
    </source>
</evidence>
<dbReference type="InterPro" id="IPR000152">
    <property type="entry name" value="EGF-type_Asp/Asn_hydroxyl_site"/>
</dbReference>
<dbReference type="PROSITE" id="PS50026">
    <property type="entry name" value="EGF_3"/>
    <property type="match status" value="2"/>
</dbReference>
<dbReference type="GO" id="GO:0008081">
    <property type="term" value="F:phosphoric diester hydrolase activity"/>
    <property type="evidence" value="ECO:0007669"/>
    <property type="project" value="InterPro"/>
</dbReference>
<keyword evidence="2" id="KW-0645">Protease</keyword>
<dbReference type="CDD" id="cd00041">
    <property type="entry name" value="CUB"/>
    <property type="match status" value="4"/>
</dbReference>
<dbReference type="GO" id="GO:0005509">
    <property type="term" value="F:calcium ion binding"/>
    <property type="evidence" value="ECO:0007669"/>
    <property type="project" value="InterPro"/>
</dbReference>
<feature type="domain" description="CUB" evidence="7">
    <location>
        <begin position="389"/>
        <end position="486"/>
    </location>
</feature>
<feature type="domain" description="CUB" evidence="7">
    <location>
        <begin position="261"/>
        <end position="388"/>
    </location>
</feature>
<dbReference type="EMBL" id="LIAE01007255">
    <property type="protein sequence ID" value="PAV80528.1"/>
    <property type="molecule type" value="Genomic_DNA"/>
</dbReference>
<dbReference type="InterPro" id="IPR000742">
    <property type="entry name" value="EGF"/>
</dbReference>
<evidence type="ECO:0000256" key="5">
    <source>
        <dbReference type="ARBA" id="ARBA00023157"/>
    </source>
</evidence>
<keyword evidence="1 6" id="KW-0245">EGF-like domain</keyword>
<dbReference type="FunFam" id="2.10.25.10:FF:000010">
    <property type="entry name" value="Pro-epidermal growth factor"/>
    <property type="match status" value="1"/>
</dbReference>
<keyword evidence="10" id="KW-1185">Reference proteome</keyword>
<dbReference type="PANTHER" id="PTHR24255:SF31">
    <property type="entry name" value="CUBILIN-LIKE PROTEIN"/>
    <property type="match status" value="1"/>
</dbReference>
<dbReference type="SMART" id="SM00179">
    <property type="entry name" value="EGF_CA"/>
    <property type="match status" value="2"/>
</dbReference>
<evidence type="ECO:0000256" key="4">
    <source>
        <dbReference type="ARBA" id="ARBA00022801"/>
    </source>
</evidence>
<protein>
    <submittedName>
        <fullName evidence="9">Uncharacterized protein</fullName>
    </submittedName>
</protein>
<evidence type="ECO:0000256" key="3">
    <source>
        <dbReference type="ARBA" id="ARBA00022737"/>
    </source>
</evidence>
<dbReference type="SMART" id="SM00042">
    <property type="entry name" value="CUB"/>
    <property type="match status" value="3"/>
</dbReference>
<dbReference type="OrthoDB" id="431034at2759"/>
<gene>
    <name evidence="9" type="ORF">WR25_22908</name>
</gene>
<dbReference type="PROSITE" id="PS01180">
    <property type="entry name" value="CUB"/>
    <property type="match status" value="4"/>
</dbReference>
<dbReference type="PROSITE" id="PS00010">
    <property type="entry name" value="ASX_HYDROXYL"/>
    <property type="match status" value="2"/>
</dbReference>
<dbReference type="PROSITE" id="PS01187">
    <property type="entry name" value="EGF_CA"/>
    <property type="match status" value="2"/>
</dbReference>
<dbReference type="SUPFAM" id="SSF57196">
    <property type="entry name" value="EGF/Laminin"/>
    <property type="match status" value="2"/>
</dbReference>
<dbReference type="InterPro" id="IPR001881">
    <property type="entry name" value="EGF-like_Ca-bd_dom"/>
</dbReference>
<reference evidence="9 10" key="1">
    <citation type="journal article" date="2017" name="Curr. Biol.">
        <title>Genome architecture and evolution of a unichromosomal asexual nematode.</title>
        <authorList>
            <person name="Fradin H."/>
            <person name="Zegar C."/>
            <person name="Gutwein M."/>
            <person name="Lucas J."/>
            <person name="Kovtun M."/>
            <person name="Corcoran D."/>
            <person name="Baugh L.R."/>
            <person name="Kiontke K."/>
            <person name="Gunsalus K."/>
            <person name="Fitch D.H."/>
            <person name="Piano F."/>
        </authorList>
    </citation>
    <scope>NUCLEOTIDE SEQUENCE [LARGE SCALE GENOMIC DNA]</scope>
    <source>
        <strain evidence="9">PF1309</strain>
    </source>
</reference>
<keyword evidence="3" id="KW-0677">Repeat</keyword>
<dbReference type="Gene3D" id="2.10.25.10">
    <property type="entry name" value="Laminin"/>
    <property type="match status" value="2"/>
</dbReference>
<dbReference type="Gene3D" id="2.60.120.290">
    <property type="entry name" value="Spermadhesin, CUB domain"/>
    <property type="match status" value="3"/>
</dbReference>
<dbReference type="Pfam" id="PF14670">
    <property type="entry name" value="FXa_inhibition"/>
    <property type="match status" value="2"/>
</dbReference>
<evidence type="ECO:0000259" key="8">
    <source>
        <dbReference type="PROSITE" id="PS50026"/>
    </source>
</evidence>
<feature type="domain" description="EGF-like" evidence="8">
    <location>
        <begin position="68"/>
        <end position="108"/>
    </location>
</feature>
<feature type="domain" description="CUB" evidence="7">
    <location>
        <begin position="1"/>
        <end position="68"/>
    </location>
</feature>
<accession>A0A2A2L305</accession>
<dbReference type="SUPFAM" id="SSF51695">
    <property type="entry name" value="PLC-like phosphodiesterases"/>
    <property type="match status" value="1"/>
</dbReference>
<dbReference type="FunFam" id="2.60.120.290:FF:000013">
    <property type="entry name" value="Membrane frizzled-related protein"/>
    <property type="match status" value="2"/>
</dbReference>
<dbReference type="Pfam" id="PF00431">
    <property type="entry name" value="CUB"/>
    <property type="match status" value="4"/>
</dbReference>
<dbReference type="AlphaFoldDB" id="A0A2A2L305"/>
<dbReference type="Proteomes" id="UP000218231">
    <property type="component" value="Unassembled WGS sequence"/>
</dbReference>
<dbReference type="PROSITE" id="PS01186">
    <property type="entry name" value="EGF_2"/>
    <property type="match status" value="1"/>
</dbReference>
<organism evidence="9 10">
    <name type="scientific">Diploscapter pachys</name>
    <dbReference type="NCBI Taxonomy" id="2018661"/>
    <lineage>
        <taxon>Eukaryota</taxon>
        <taxon>Metazoa</taxon>
        <taxon>Ecdysozoa</taxon>
        <taxon>Nematoda</taxon>
        <taxon>Chromadorea</taxon>
        <taxon>Rhabditida</taxon>
        <taxon>Rhabditina</taxon>
        <taxon>Rhabditomorpha</taxon>
        <taxon>Rhabditoidea</taxon>
        <taxon>Rhabditidae</taxon>
        <taxon>Diploscapter</taxon>
    </lineage>
</organism>
<sequence length="715" mass="81391">MKVEQHKDCVYDKVVIWEGSNNTHPLDTLCGSIEHKQIQTKSSNVMAIRFFSDNSVQKAGFELHFVKELDECSSEDNYCEQICINTIGGYKCACEVGQSLREDGKTCESTCGGVLHGQSGSFSSPNYPDLYPPSKNCIWQIEAEPGFQIFLNFTKFHIEGMKAECAYDYVRIDDHEKLCGEFNENLLFTSQTNKVRVEFASDASIEKAGFSVNFIADLDECQHENAGCEHICQNRLGSYICQCHAGYVLSDDGHNCKEGGCSFELNSPSGEIQTPNFPHEYPKMQNCTWLFITTPGHRLMLVWECFFSLKLGNIFQTFTNFQIEEHSQCKYDYVGVYDGSTGNSPVAGTFCGSSTPPLILSSTNQMLLVFASDSSVSRRGFSAHYSSVCGGRLTADSSPGHIYSHATFSDSKYLKNMDCWWRISSARPNNGIHLHFTTFRLEEDDNCQYDYVEIYEGFEAKKEREIGRYCGHNIPDDITVRGSHDSGSSKTLDSSLPVANDEGKWIQRLGKLPTIRRGIKRWAVTQRMSIKEQLESGIRYLDIRVSRPPFDKQSASETLENIRICHALYGLHYREVLLEVREFLNEHSKEILILDINHAYGFQKEDLKCFREITVEILRHADICPVTQPTDVSLEYMWRNNYRVIVFTPFCDSTGLFWPQFCISNIWPNTNNLDHLLEKDKQTINIIFIDFVDTNFTRRIIGLNSPGSNEESCDD</sequence>
<dbReference type="GO" id="GO:0005615">
    <property type="term" value="C:extracellular space"/>
    <property type="evidence" value="ECO:0007669"/>
    <property type="project" value="TreeGrafter"/>
</dbReference>
<dbReference type="PANTHER" id="PTHR24255">
    <property type="entry name" value="COMPLEMENT COMPONENT 1, S SUBCOMPONENT-RELATED"/>
    <property type="match status" value="1"/>
</dbReference>
<evidence type="ECO:0000256" key="1">
    <source>
        <dbReference type="ARBA" id="ARBA00022536"/>
    </source>
</evidence>
<evidence type="ECO:0000313" key="10">
    <source>
        <dbReference type="Proteomes" id="UP000218231"/>
    </source>
</evidence>
<dbReference type="InterPro" id="IPR017946">
    <property type="entry name" value="PLC-like_Pdiesterase_TIM-brl"/>
</dbReference>
<proteinExistence type="predicted"/>